<dbReference type="SUPFAM" id="SSF50129">
    <property type="entry name" value="GroES-like"/>
    <property type="match status" value="1"/>
</dbReference>
<dbReference type="GeneID" id="64977931"/>
<comment type="cofactor">
    <cofactor evidence="1 6">
        <name>Zn(2+)</name>
        <dbReference type="ChEBI" id="CHEBI:29105"/>
    </cofactor>
</comment>
<dbReference type="KEGG" id="apuu:APUU_60982S"/>
<dbReference type="SUPFAM" id="SSF51735">
    <property type="entry name" value="NAD(P)-binding Rossmann-fold domains"/>
    <property type="match status" value="1"/>
</dbReference>
<dbReference type="Proteomes" id="UP000654913">
    <property type="component" value="Chromosome 6"/>
</dbReference>
<dbReference type="PANTHER" id="PTHR42940:SF8">
    <property type="entry name" value="VACUOLAR PROTEIN SORTING-ASSOCIATED PROTEIN 11"/>
    <property type="match status" value="1"/>
</dbReference>
<dbReference type="PROSITE" id="PS00059">
    <property type="entry name" value="ADH_ZINC"/>
    <property type="match status" value="1"/>
</dbReference>
<keyword evidence="9" id="KW-1185">Reference proteome</keyword>
<dbReference type="Gene3D" id="3.90.180.10">
    <property type="entry name" value="Medium-chain alcohol dehydrogenases, catalytic domain"/>
    <property type="match status" value="1"/>
</dbReference>
<reference evidence="8" key="2">
    <citation type="submission" date="2021-02" db="EMBL/GenBank/DDBJ databases">
        <title>Aspergillus puulaauensis MK2 genome sequence.</title>
        <authorList>
            <person name="Futagami T."/>
            <person name="Mori K."/>
            <person name="Kadooka C."/>
            <person name="Tanaka T."/>
        </authorList>
    </citation>
    <scope>NUCLEOTIDE SEQUENCE</scope>
    <source>
        <strain evidence="8">MK2</strain>
    </source>
</reference>
<evidence type="ECO:0000256" key="4">
    <source>
        <dbReference type="ARBA" id="ARBA00022833"/>
    </source>
</evidence>
<dbReference type="EMBL" id="AP024448">
    <property type="protein sequence ID" value="BCS27934.1"/>
    <property type="molecule type" value="Genomic_DNA"/>
</dbReference>
<dbReference type="InterPro" id="IPR013154">
    <property type="entry name" value="ADH-like_N"/>
</dbReference>
<evidence type="ECO:0000256" key="1">
    <source>
        <dbReference type="ARBA" id="ARBA00001947"/>
    </source>
</evidence>
<dbReference type="CDD" id="cd08254">
    <property type="entry name" value="hydroxyacyl_CoA_DH"/>
    <property type="match status" value="1"/>
</dbReference>
<evidence type="ECO:0000259" key="7">
    <source>
        <dbReference type="SMART" id="SM00829"/>
    </source>
</evidence>
<dbReference type="InterPro" id="IPR036291">
    <property type="entry name" value="NAD(P)-bd_dom_sf"/>
</dbReference>
<dbReference type="SMART" id="SM00829">
    <property type="entry name" value="PKS_ER"/>
    <property type="match status" value="1"/>
</dbReference>
<evidence type="ECO:0000256" key="6">
    <source>
        <dbReference type="RuleBase" id="RU361277"/>
    </source>
</evidence>
<dbReference type="InterPro" id="IPR011032">
    <property type="entry name" value="GroES-like_sf"/>
</dbReference>
<proteinExistence type="inferred from homology"/>
<comment type="similarity">
    <text evidence="2 6">Belongs to the zinc-containing alcohol dehydrogenase family.</text>
</comment>
<dbReference type="Pfam" id="PF08240">
    <property type="entry name" value="ADH_N"/>
    <property type="match status" value="1"/>
</dbReference>
<dbReference type="GO" id="GO:0004022">
    <property type="term" value="F:alcohol dehydrogenase (NAD+) activity"/>
    <property type="evidence" value="ECO:0007669"/>
    <property type="project" value="TreeGrafter"/>
</dbReference>
<dbReference type="OrthoDB" id="1879366at2759"/>
<evidence type="ECO:0000313" key="8">
    <source>
        <dbReference type="EMBL" id="BCS27934.1"/>
    </source>
</evidence>
<dbReference type="Pfam" id="PF00107">
    <property type="entry name" value="ADH_zinc_N"/>
    <property type="match status" value="1"/>
</dbReference>
<evidence type="ECO:0000256" key="2">
    <source>
        <dbReference type="ARBA" id="ARBA00008072"/>
    </source>
</evidence>
<dbReference type="InterPro" id="IPR002328">
    <property type="entry name" value="ADH_Zn_CS"/>
</dbReference>
<evidence type="ECO:0000256" key="5">
    <source>
        <dbReference type="ARBA" id="ARBA00023002"/>
    </source>
</evidence>
<evidence type="ECO:0000313" key="9">
    <source>
        <dbReference type="Proteomes" id="UP000654913"/>
    </source>
</evidence>
<gene>
    <name evidence="8" type="ORF">APUU_60982S</name>
</gene>
<keyword evidence="5" id="KW-0560">Oxidoreductase</keyword>
<dbReference type="GO" id="GO:0008270">
    <property type="term" value="F:zinc ion binding"/>
    <property type="evidence" value="ECO:0007669"/>
    <property type="project" value="InterPro"/>
</dbReference>
<organism evidence="8 9">
    <name type="scientific">Aspergillus puulaauensis</name>
    <dbReference type="NCBI Taxonomy" id="1220207"/>
    <lineage>
        <taxon>Eukaryota</taxon>
        <taxon>Fungi</taxon>
        <taxon>Dikarya</taxon>
        <taxon>Ascomycota</taxon>
        <taxon>Pezizomycotina</taxon>
        <taxon>Eurotiomycetes</taxon>
        <taxon>Eurotiomycetidae</taxon>
        <taxon>Eurotiales</taxon>
        <taxon>Aspergillaceae</taxon>
        <taxon>Aspergillus</taxon>
    </lineage>
</organism>
<dbReference type="GO" id="GO:0005737">
    <property type="term" value="C:cytoplasm"/>
    <property type="evidence" value="ECO:0007669"/>
    <property type="project" value="TreeGrafter"/>
</dbReference>
<dbReference type="Gene3D" id="3.40.50.720">
    <property type="entry name" value="NAD(P)-binding Rossmann-like Domain"/>
    <property type="match status" value="1"/>
</dbReference>
<dbReference type="AlphaFoldDB" id="A0A7R7XUX7"/>
<dbReference type="InterPro" id="IPR020843">
    <property type="entry name" value="ER"/>
</dbReference>
<sequence>MMRAFQFADVSKGLEFKDIPIPTPGKGQVLVQVKATGLCHTDCNVISGKDDMLFWQRPITLGHEIAGEIVTLGPDVTQFSIGERVVSGLGVSHPLTIQDVTTSPGIGYNGGYAEYAVFNVAKTLRIPDGVTFAQAAVATDAIATAYHAVMVAGHAASSSTIAIIGLGGLGLSAVSIAHLVGAKVYGIDIDPTKYVVALQSGALRCAKSLDRFPGTQFDVIVDFAGAGVTTAAAVTAVKPGGRIVLVGLGAKEATLSTYDFVAQGATLVGSAGSSVGEVEEVLELIAKGKINPLMEEIPFNDIAMGLDRLSKGGVLGRLYADPSKA</sequence>
<feature type="domain" description="Enoyl reductase (ER)" evidence="7">
    <location>
        <begin position="9"/>
        <end position="320"/>
    </location>
</feature>
<evidence type="ECO:0000256" key="3">
    <source>
        <dbReference type="ARBA" id="ARBA00022723"/>
    </source>
</evidence>
<name>A0A7R7XUX7_9EURO</name>
<keyword evidence="4 6" id="KW-0862">Zinc</keyword>
<dbReference type="RefSeq" id="XP_041560120.1">
    <property type="nucleotide sequence ID" value="XM_041694273.1"/>
</dbReference>
<protein>
    <recommendedName>
        <fullName evidence="7">Enoyl reductase (ER) domain-containing protein</fullName>
    </recommendedName>
</protein>
<reference evidence="8" key="1">
    <citation type="submission" date="2021-01" db="EMBL/GenBank/DDBJ databases">
        <authorList>
            <consortium name="Aspergillus puulaauensis MK2 genome sequencing consortium"/>
            <person name="Kazuki M."/>
            <person name="Futagami T."/>
        </authorList>
    </citation>
    <scope>NUCLEOTIDE SEQUENCE</scope>
    <source>
        <strain evidence="8">MK2</strain>
    </source>
</reference>
<keyword evidence="3 6" id="KW-0479">Metal-binding</keyword>
<dbReference type="PANTHER" id="PTHR42940">
    <property type="entry name" value="ALCOHOL DEHYDROGENASE 1-RELATED"/>
    <property type="match status" value="1"/>
</dbReference>
<accession>A0A7R7XUX7</accession>
<dbReference type="InterPro" id="IPR013149">
    <property type="entry name" value="ADH-like_C"/>
</dbReference>